<dbReference type="Proteomes" id="UP000199759">
    <property type="component" value="Unassembled WGS sequence"/>
</dbReference>
<dbReference type="PANTHER" id="PTHR34822:SF1">
    <property type="entry name" value="GRPB FAMILY PROTEIN"/>
    <property type="match status" value="1"/>
</dbReference>
<dbReference type="GO" id="GO:0016740">
    <property type="term" value="F:transferase activity"/>
    <property type="evidence" value="ECO:0007669"/>
    <property type="project" value="UniProtKB-KW"/>
</dbReference>
<dbReference type="OrthoDB" id="9799092at2"/>
<reference evidence="1 2" key="1">
    <citation type="submission" date="2016-10" db="EMBL/GenBank/DDBJ databases">
        <authorList>
            <person name="de Groot N.N."/>
        </authorList>
    </citation>
    <scope>NUCLEOTIDE SEQUENCE [LARGE SCALE GENOMIC DNA]</scope>
    <source>
        <strain evidence="1 2">DSM 16077</strain>
    </source>
</reference>
<name>A0A1G9T9G5_9PROT</name>
<protein>
    <submittedName>
        <fullName evidence="1">GrpB domain, predicted nucleotidyltransferase, UPF0157 family</fullName>
    </submittedName>
</protein>
<keyword evidence="2" id="KW-1185">Reference proteome</keyword>
<dbReference type="InterPro" id="IPR043519">
    <property type="entry name" value="NT_sf"/>
</dbReference>
<evidence type="ECO:0000313" key="2">
    <source>
        <dbReference type="Proteomes" id="UP000199759"/>
    </source>
</evidence>
<dbReference type="SUPFAM" id="SSF81301">
    <property type="entry name" value="Nucleotidyltransferase"/>
    <property type="match status" value="1"/>
</dbReference>
<organism evidence="1 2">
    <name type="scientific">Maricaulis salignorans</name>
    <dbReference type="NCBI Taxonomy" id="144026"/>
    <lineage>
        <taxon>Bacteria</taxon>
        <taxon>Pseudomonadati</taxon>
        <taxon>Pseudomonadota</taxon>
        <taxon>Alphaproteobacteria</taxon>
        <taxon>Maricaulales</taxon>
        <taxon>Maricaulaceae</taxon>
        <taxon>Maricaulis</taxon>
    </lineage>
</organism>
<accession>A0A1G9T9G5</accession>
<dbReference type="AlphaFoldDB" id="A0A1G9T9G5"/>
<dbReference type="EMBL" id="FNHG01000011">
    <property type="protein sequence ID" value="SDM44327.1"/>
    <property type="molecule type" value="Genomic_DNA"/>
</dbReference>
<dbReference type="STRING" id="144026.SAMN04488568_11183"/>
<dbReference type="Pfam" id="PF04229">
    <property type="entry name" value="GrpB"/>
    <property type="match status" value="1"/>
</dbReference>
<dbReference type="InterPro" id="IPR007344">
    <property type="entry name" value="GrpB/CoaE"/>
</dbReference>
<gene>
    <name evidence="1" type="ORF">SAMN04488568_11183</name>
</gene>
<dbReference type="Gene3D" id="3.30.460.10">
    <property type="entry name" value="Beta Polymerase, domain 2"/>
    <property type="match status" value="1"/>
</dbReference>
<sequence>MTPILVAHNPSWARQYRHEAAGIRAALGANAVDLHHIGSTSIPGILAKPVIDMLGAVTCLDAVDECVDAIGRLGYEAKGEFGLAGRRYFRKHDDRGQRTHHLHIYARNSADFSRHLVFRDFLLAFPEQAKRYSEFKAKLVDGIGVRREDYQAAKSPFVADLERQALAWSQG</sequence>
<proteinExistence type="predicted"/>
<keyword evidence="1" id="KW-0808">Transferase</keyword>
<dbReference type="RefSeq" id="WP_091770235.1">
    <property type="nucleotide sequence ID" value="NZ_FNHG01000011.1"/>
</dbReference>
<dbReference type="PANTHER" id="PTHR34822">
    <property type="entry name" value="GRPB DOMAIN PROTEIN (AFU_ORTHOLOGUE AFUA_1G01530)"/>
    <property type="match status" value="1"/>
</dbReference>
<evidence type="ECO:0000313" key="1">
    <source>
        <dbReference type="EMBL" id="SDM44327.1"/>
    </source>
</evidence>